<feature type="non-terminal residue" evidence="1">
    <location>
        <position position="1"/>
    </location>
</feature>
<sequence>LTGARRCSSSRKTPSAARFGCEHLVSVQGAPVAAQGARAGV</sequence>
<protein>
    <submittedName>
        <fullName evidence="1">Uncharacterized protein</fullName>
    </submittedName>
</protein>
<keyword evidence="2" id="KW-1185">Reference proteome</keyword>
<organism evidence="1 2">
    <name type="scientific">Trifolium medium</name>
    <dbReference type="NCBI Taxonomy" id="97028"/>
    <lineage>
        <taxon>Eukaryota</taxon>
        <taxon>Viridiplantae</taxon>
        <taxon>Streptophyta</taxon>
        <taxon>Embryophyta</taxon>
        <taxon>Tracheophyta</taxon>
        <taxon>Spermatophyta</taxon>
        <taxon>Magnoliopsida</taxon>
        <taxon>eudicotyledons</taxon>
        <taxon>Gunneridae</taxon>
        <taxon>Pentapetalae</taxon>
        <taxon>rosids</taxon>
        <taxon>fabids</taxon>
        <taxon>Fabales</taxon>
        <taxon>Fabaceae</taxon>
        <taxon>Papilionoideae</taxon>
        <taxon>50 kb inversion clade</taxon>
        <taxon>NPAAA clade</taxon>
        <taxon>Hologalegina</taxon>
        <taxon>IRL clade</taxon>
        <taxon>Trifolieae</taxon>
        <taxon>Trifolium</taxon>
    </lineage>
</organism>
<comment type="caution">
    <text evidence="1">The sequence shown here is derived from an EMBL/GenBank/DDBJ whole genome shotgun (WGS) entry which is preliminary data.</text>
</comment>
<evidence type="ECO:0000313" key="1">
    <source>
        <dbReference type="EMBL" id="MCI52465.1"/>
    </source>
</evidence>
<dbReference type="Proteomes" id="UP000265520">
    <property type="component" value="Unassembled WGS sequence"/>
</dbReference>
<dbReference type="AlphaFoldDB" id="A0A392SWM9"/>
<accession>A0A392SWM9</accession>
<reference evidence="1 2" key="1">
    <citation type="journal article" date="2018" name="Front. Plant Sci.">
        <title>Red Clover (Trifolium pratense) and Zigzag Clover (T. medium) - A Picture of Genomic Similarities and Differences.</title>
        <authorList>
            <person name="Dluhosova J."/>
            <person name="Istvanek J."/>
            <person name="Nedelnik J."/>
            <person name="Repkova J."/>
        </authorList>
    </citation>
    <scope>NUCLEOTIDE SEQUENCE [LARGE SCALE GENOMIC DNA]</scope>
    <source>
        <strain evidence="2">cv. 10/8</strain>
        <tissue evidence="1">Leaf</tissue>
    </source>
</reference>
<dbReference type="EMBL" id="LXQA010447702">
    <property type="protein sequence ID" value="MCI52465.1"/>
    <property type="molecule type" value="Genomic_DNA"/>
</dbReference>
<name>A0A392SWM9_9FABA</name>
<evidence type="ECO:0000313" key="2">
    <source>
        <dbReference type="Proteomes" id="UP000265520"/>
    </source>
</evidence>
<proteinExistence type="predicted"/>